<dbReference type="InterPro" id="IPR050902">
    <property type="entry name" value="ABC_Transporter_SBP"/>
</dbReference>
<name>A0A0F9XVB8_9ZZZZ</name>
<dbReference type="EMBL" id="LAZR01000027">
    <property type="protein sequence ID" value="KKO03327.1"/>
    <property type="molecule type" value="Genomic_DNA"/>
</dbReference>
<dbReference type="PANTHER" id="PTHR30535">
    <property type="entry name" value="VITAMIN B12-BINDING PROTEIN"/>
    <property type="match status" value="1"/>
</dbReference>
<gene>
    <name evidence="2" type="ORF">LCGC14_0097400</name>
</gene>
<organism evidence="2">
    <name type="scientific">marine sediment metagenome</name>
    <dbReference type="NCBI Taxonomy" id="412755"/>
    <lineage>
        <taxon>unclassified sequences</taxon>
        <taxon>metagenomes</taxon>
        <taxon>ecological metagenomes</taxon>
    </lineage>
</organism>
<reference evidence="2" key="1">
    <citation type="journal article" date="2015" name="Nature">
        <title>Complex archaea that bridge the gap between prokaryotes and eukaryotes.</title>
        <authorList>
            <person name="Spang A."/>
            <person name="Saw J.H."/>
            <person name="Jorgensen S.L."/>
            <person name="Zaremba-Niedzwiedzka K."/>
            <person name="Martijn J."/>
            <person name="Lind A.E."/>
            <person name="van Eijk R."/>
            <person name="Schleper C."/>
            <person name="Guy L."/>
            <person name="Ettema T.J."/>
        </authorList>
    </citation>
    <scope>NUCLEOTIDE SEQUENCE</scope>
</reference>
<evidence type="ECO:0000259" key="1">
    <source>
        <dbReference type="PROSITE" id="PS50983"/>
    </source>
</evidence>
<accession>A0A0F9XVB8</accession>
<dbReference type="SUPFAM" id="SSF53807">
    <property type="entry name" value="Helical backbone' metal receptor"/>
    <property type="match status" value="1"/>
</dbReference>
<dbReference type="AlphaFoldDB" id="A0A0F9XVB8"/>
<comment type="caution">
    <text evidence="2">The sequence shown here is derived from an EMBL/GenBank/DDBJ whole genome shotgun (WGS) entry which is preliminary data.</text>
</comment>
<dbReference type="PROSITE" id="PS50983">
    <property type="entry name" value="FE_B12_PBP"/>
    <property type="match status" value="1"/>
</dbReference>
<dbReference type="InterPro" id="IPR002491">
    <property type="entry name" value="ABC_transptr_periplasmic_BD"/>
</dbReference>
<sequence>MMLRLTMAIAASAVGLAQAAYASTDYPLTLTNCDVEISVTSPPERTVTVGQSATEILYSLGLADRVNGTSVWFNPVLPAFTEANAEIERIANDDPSFEAVVNKRPELVAVQYEWHVGPNGSVATREQFHELGINTYIMPADCDTKDNSTGGDGTRTAAFSTDSIYKGITELAQIYDVQDAGETLVAELIDREARAIELASSLDLPQDLSAAFWFSSTDLGVSPFVAGQLGAPGYMMDKLGIRNVIESDEEWPTVGWESIAKADPDVLVIASMDRRRFPADDIEAKREFLRSDPVTSEMSAVKNNRIVEMDAHAMSATMRTIYGLETLAEALSTMAFDQ</sequence>
<dbReference type="Gene3D" id="3.40.50.1980">
    <property type="entry name" value="Nitrogenase molybdenum iron protein domain"/>
    <property type="match status" value="2"/>
</dbReference>
<feature type="domain" description="Fe/B12 periplasmic-binding" evidence="1">
    <location>
        <begin position="45"/>
        <end position="338"/>
    </location>
</feature>
<dbReference type="Pfam" id="PF01497">
    <property type="entry name" value="Peripla_BP_2"/>
    <property type="match status" value="1"/>
</dbReference>
<evidence type="ECO:0000313" key="2">
    <source>
        <dbReference type="EMBL" id="KKO03327.1"/>
    </source>
</evidence>
<dbReference type="PANTHER" id="PTHR30535:SF7">
    <property type="entry name" value="IRON(III) DICITRATE-BINDING PROTEIN"/>
    <property type="match status" value="1"/>
</dbReference>
<protein>
    <recommendedName>
        <fullName evidence="1">Fe/B12 periplasmic-binding domain-containing protein</fullName>
    </recommendedName>
</protein>
<proteinExistence type="predicted"/>